<dbReference type="SUPFAM" id="SSF46689">
    <property type="entry name" value="Homeodomain-like"/>
    <property type="match status" value="1"/>
</dbReference>
<evidence type="ECO:0000259" key="10">
    <source>
        <dbReference type="PROSITE" id="PS50110"/>
    </source>
</evidence>
<dbReference type="GO" id="GO:0006355">
    <property type="term" value="P:regulation of DNA-templated transcription"/>
    <property type="evidence" value="ECO:0007669"/>
    <property type="project" value="InterPro"/>
</dbReference>
<dbReference type="InterPro" id="IPR025943">
    <property type="entry name" value="Sigma_54_int_dom_ATP-bd_2"/>
</dbReference>
<keyword evidence="1 8" id="KW-0597">Phosphoprotein</keyword>
<keyword evidence="6" id="KW-0238">DNA-binding</keyword>
<dbReference type="InterPro" id="IPR025662">
    <property type="entry name" value="Sigma_54_int_dom_ATP-bd_1"/>
</dbReference>
<dbReference type="GO" id="GO:0005524">
    <property type="term" value="F:ATP binding"/>
    <property type="evidence" value="ECO:0007669"/>
    <property type="project" value="UniProtKB-KW"/>
</dbReference>
<dbReference type="FunFam" id="3.40.50.300:FF:000006">
    <property type="entry name" value="DNA-binding transcriptional regulator NtrC"/>
    <property type="match status" value="1"/>
</dbReference>
<dbReference type="PROSITE" id="PS00688">
    <property type="entry name" value="SIGMA54_INTERACT_3"/>
    <property type="match status" value="1"/>
</dbReference>
<dbReference type="Gene3D" id="3.40.50.2300">
    <property type="match status" value="1"/>
</dbReference>
<dbReference type="InterPro" id="IPR027417">
    <property type="entry name" value="P-loop_NTPase"/>
</dbReference>
<dbReference type="Gene3D" id="3.40.50.300">
    <property type="entry name" value="P-loop containing nucleotide triphosphate hydrolases"/>
    <property type="match status" value="1"/>
</dbReference>
<keyword evidence="12" id="KW-1185">Reference proteome</keyword>
<gene>
    <name evidence="11" type="primary">dctD_3</name>
    <name evidence="11" type="ORF">PSEWESI4_03247</name>
</gene>
<dbReference type="PROSITE" id="PS00676">
    <property type="entry name" value="SIGMA54_INTERACT_2"/>
    <property type="match status" value="1"/>
</dbReference>
<dbReference type="Gene3D" id="1.10.8.60">
    <property type="match status" value="1"/>
</dbReference>
<dbReference type="FunFam" id="3.40.50.2300:FF:000018">
    <property type="entry name" value="DNA-binding transcriptional regulator NtrC"/>
    <property type="match status" value="1"/>
</dbReference>
<dbReference type="InterPro" id="IPR025944">
    <property type="entry name" value="Sigma_54_int_dom_CS"/>
</dbReference>
<dbReference type="GO" id="GO:0000160">
    <property type="term" value="P:phosphorelay signal transduction system"/>
    <property type="evidence" value="ECO:0007669"/>
    <property type="project" value="UniProtKB-KW"/>
</dbReference>
<name>A0A7U7IAK7_9GAMM</name>
<evidence type="ECO:0000256" key="8">
    <source>
        <dbReference type="PROSITE-ProRule" id="PRU00169"/>
    </source>
</evidence>
<dbReference type="SMART" id="SM00382">
    <property type="entry name" value="AAA"/>
    <property type="match status" value="1"/>
</dbReference>
<organism evidence="11 12">
    <name type="scientific">Zestomonas carbonaria</name>
    <dbReference type="NCBI Taxonomy" id="2762745"/>
    <lineage>
        <taxon>Bacteria</taxon>
        <taxon>Pseudomonadati</taxon>
        <taxon>Pseudomonadota</taxon>
        <taxon>Gammaproteobacteria</taxon>
        <taxon>Pseudomonadales</taxon>
        <taxon>Pseudomonadaceae</taxon>
        <taxon>Zestomonas</taxon>
    </lineage>
</organism>
<dbReference type="Pfam" id="PF25601">
    <property type="entry name" value="AAA_lid_14"/>
    <property type="match status" value="1"/>
</dbReference>
<evidence type="ECO:0000256" key="1">
    <source>
        <dbReference type="ARBA" id="ARBA00022553"/>
    </source>
</evidence>
<dbReference type="InterPro" id="IPR058031">
    <property type="entry name" value="AAA_lid_NorR"/>
</dbReference>
<dbReference type="PANTHER" id="PTHR32071:SF57">
    <property type="entry name" value="C4-DICARBOXYLATE TRANSPORT TRANSCRIPTIONAL REGULATORY PROTEIN DCTD"/>
    <property type="match status" value="1"/>
</dbReference>
<keyword evidence="7" id="KW-0804">Transcription</keyword>
<dbReference type="InterPro" id="IPR009057">
    <property type="entry name" value="Homeodomain-like_sf"/>
</dbReference>
<keyword evidence="4" id="KW-0902">Two-component regulatory system</keyword>
<dbReference type="PROSITE" id="PS50110">
    <property type="entry name" value="RESPONSE_REGULATORY"/>
    <property type="match status" value="1"/>
</dbReference>
<dbReference type="PRINTS" id="PR01590">
    <property type="entry name" value="HTHFIS"/>
</dbReference>
<dbReference type="InterPro" id="IPR011006">
    <property type="entry name" value="CheY-like_superfamily"/>
</dbReference>
<dbReference type="EMBL" id="CAJFCI010000065">
    <property type="protein sequence ID" value="CAD5108951.1"/>
    <property type="molecule type" value="Genomic_DNA"/>
</dbReference>
<dbReference type="InterPro" id="IPR002197">
    <property type="entry name" value="HTH_Fis"/>
</dbReference>
<dbReference type="Proteomes" id="UP000583387">
    <property type="component" value="Unassembled WGS sequence"/>
</dbReference>
<evidence type="ECO:0000313" key="12">
    <source>
        <dbReference type="Proteomes" id="UP000583387"/>
    </source>
</evidence>
<feature type="modified residue" description="4-aspartylphosphate" evidence="8">
    <location>
        <position position="55"/>
    </location>
</feature>
<evidence type="ECO:0000256" key="3">
    <source>
        <dbReference type="ARBA" id="ARBA00022840"/>
    </source>
</evidence>
<dbReference type="GO" id="GO:0043565">
    <property type="term" value="F:sequence-specific DNA binding"/>
    <property type="evidence" value="ECO:0007669"/>
    <property type="project" value="InterPro"/>
</dbReference>
<dbReference type="InterPro" id="IPR003593">
    <property type="entry name" value="AAA+_ATPase"/>
</dbReference>
<dbReference type="CDD" id="cd17549">
    <property type="entry name" value="REC_DctD-like"/>
    <property type="match status" value="1"/>
</dbReference>
<evidence type="ECO:0000259" key="9">
    <source>
        <dbReference type="PROSITE" id="PS50045"/>
    </source>
</evidence>
<dbReference type="SUPFAM" id="SSF52540">
    <property type="entry name" value="P-loop containing nucleoside triphosphate hydrolases"/>
    <property type="match status" value="1"/>
</dbReference>
<evidence type="ECO:0000256" key="7">
    <source>
        <dbReference type="ARBA" id="ARBA00023163"/>
    </source>
</evidence>
<dbReference type="InterPro" id="IPR001789">
    <property type="entry name" value="Sig_transdc_resp-reg_receiver"/>
</dbReference>
<evidence type="ECO:0000256" key="4">
    <source>
        <dbReference type="ARBA" id="ARBA00023012"/>
    </source>
</evidence>
<evidence type="ECO:0000256" key="6">
    <source>
        <dbReference type="ARBA" id="ARBA00023125"/>
    </source>
</evidence>
<keyword evidence="5" id="KW-0805">Transcription regulation</keyword>
<dbReference type="Pfam" id="PF00072">
    <property type="entry name" value="Response_reg"/>
    <property type="match status" value="1"/>
</dbReference>
<sequence length="438" mass="48335">MNEPLTVLIVEDDPHVLLGCQQALSLEDIPSIGVGSAEEALQQVGDDFAGVVISDIRLPGIDGLELLARLKARDRSLPVVLITGHGDISMAVGAMRDGAYDFMEKPFSPERLVDVVRRALEQRGLAREVSSLRRQLAGRQALEERLIGRSPAMQQLRELIANVADTSANVLIEGETGTGKELVARCLHDFSRRQDKQFVALNCGGLPENLFESEIFGHEAHAFTGAGKRRIGKIEHANGGSLFLDEIESMPINLQIKLLRVLQEHSLERLGSNQSIPVDCRVIAATKADLDELGKAGQFRSDLYYRLNVVTLELPPLRERREDIPLLFEHFLQQSSLRFDRTAPELDRNTLASLMAHDWPGNVRELRNVAERFALGLPVFKKSGTENPGPSFAEAVEAFEKSLLSDALERHAGNLSQAAQALGMAKTTLFDRVKKYGL</sequence>
<dbReference type="PANTHER" id="PTHR32071">
    <property type="entry name" value="TRANSCRIPTIONAL REGULATORY PROTEIN"/>
    <property type="match status" value="1"/>
</dbReference>
<feature type="domain" description="Response regulatory" evidence="10">
    <location>
        <begin position="6"/>
        <end position="120"/>
    </location>
</feature>
<dbReference type="Pfam" id="PF02954">
    <property type="entry name" value="HTH_8"/>
    <property type="match status" value="1"/>
</dbReference>
<dbReference type="PROSITE" id="PS00675">
    <property type="entry name" value="SIGMA54_INTERACT_1"/>
    <property type="match status" value="1"/>
</dbReference>
<dbReference type="SUPFAM" id="SSF52172">
    <property type="entry name" value="CheY-like"/>
    <property type="match status" value="1"/>
</dbReference>
<dbReference type="RefSeq" id="WP_187672268.1">
    <property type="nucleotide sequence ID" value="NZ_CAJFCI010000065.1"/>
</dbReference>
<reference evidence="11 12" key="1">
    <citation type="submission" date="2020-08" db="EMBL/GenBank/DDBJ databases">
        <authorList>
            <person name="Criscuolo A."/>
        </authorList>
    </citation>
    <scope>NUCLEOTIDE SEQUENCE [LARGE SCALE GENOMIC DNA]</scope>
    <source>
        <strain evidence="11">CIP111764</strain>
    </source>
</reference>
<proteinExistence type="predicted"/>
<dbReference type="InterPro" id="IPR002078">
    <property type="entry name" value="Sigma_54_int"/>
</dbReference>
<accession>A0A7U7IAK7</accession>
<keyword evidence="3" id="KW-0067">ATP-binding</keyword>
<evidence type="ECO:0000256" key="2">
    <source>
        <dbReference type="ARBA" id="ARBA00022741"/>
    </source>
</evidence>
<dbReference type="AlphaFoldDB" id="A0A7U7IAK7"/>
<dbReference type="Pfam" id="PF00158">
    <property type="entry name" value="Sigma54_activat"/>
    <property type="match status" value="1"/>
</dbReference>
<dbReference type="CDD" id="cd00009">
    <property type="entry name" value="AAA"/>
    <property type="match status" value="1"/>
</dbReference>
<evidence type="ECO:0000256" key="5">
    <source>
        <dbReference type="ARBA" id="ARBA00023015"/>
    </source>
</evidence>
<dbReference type="SMART" id="SM00448">
    <property type="entry name" value="REC"/>
    <property type="match status" value="1"/>
</dbReference>
<feature type="domain" description="Sigma-54 factor interaction" evidence="9">
    <location>
        <begin position="146"/>
        <end position="375"/>
    </location>
</feature>
<dbReference type="PROSITE" id="PS50045">
    <property type="entry name" value="SIGMA54_INTERACT_4"/>
    <property type="match status" value="1"/>
</dbReference>
<dbReference type="Gene3D" id="1.10.10.60">
    <property type="entry name" value="Homeodomain-like"/>
    <property type="match status" value="1"/>
</dbReference>
<keyword evidence="2" id="KW-0547">Nucleotide-binding</keyword>
<evidence type="ECO:0000313" key="11">
    <source>
        <dbReference type="EMBL" id="CAD5108951.1"/>
    </source>
</evidence>
<protein>
    <submittedName>
        <fullName evidence="11">C4-dicarboxylate transport transcriptional regulatory protein DctD</fullName>
    </submittedName>
</protein>
<comment type="caution">
    <text evidence="11">The sequence shown here is derived from an EMBL/GenBank/DDBJ whole genome shotgun (WGS) entry which is preliminary data.</text>
</comment>